<accession>A0A200QHD6</accession>
<feature type="region of interest" description="Disordered" evidence="1">
    <location>
        <begin position="343"/>
        <end position="481"/>
    </location>
</feature>
<dbReference type="OrthoDB" id="1931260at2759"/>
<comment type="caution">
    <text evidence="2">The sequence shown here is derived from an EMBL/GenBank/DDBJ whole genome shotgun (WGS) entry which is preliminary data.</text>
</comment>
<gene>
    <name evidence="2" type="ORF">BVC80_1751g76</name>
</gene>
<evidence type="ECO:0000256" key="1">
    <source>
        <dbReference type="SAM" id="MobiDB-lite"/>
    </source>
</evidence>
<dbReference type="GO" id="GO:0008017">
    <property type="term" value="F:microtubule binding"/>
    <property type="evidence" value="ECO:0007669"/>
    <property type="project" value="InterPro"/>
</dbReference>
<feature type="region of interest" description="Disordered" evidence="1">
    <location>
        <begin position="184"/>
        <end position="331"/>
    </location>
</feature>
<feature type="region of interest" description="Disordered" evidence="1">
    <location>
        <begin position="663"/>
        <end position="687"/>
    </location>
</feature>
<feature type="region of interest" description="Disordered" evidence="1">
    <location>
        <begin position="25"/>
        <end position="56"/>
    </location>
</feature>
<dbReference type="OMA" id="RKNGKCN"/>
<feature type="compositionally biased region" description="Low complexity" evidence="1">
    <location>
        <begin position="251"/>
        <end position="292"/>
    </location>
</feature>
<dbReference type="AlphaFoldDB" id="A0A200QHD6"/>
<dbReference type="InParanoid" id="A0A200QHD6"/>
<name>A0A200QHD6_MACCD</name>
<feature type="region of interest" description="Disordered" evidence="1">
    <location>
        <begin position="500"/>
        <end position="589"/>
    </location>
</feature>
<reference evidence="2 3" key="1">
    <citation type="journal article" date="2017" name="Mol. Plant">
        <title>The Genome of Medicinal Plant Macleaya cordata Provides New Insights into Benzylisoquinoline Alkaloids Metabolism.</title>
        <authorList>
            <person name="Liu X."/>
            <person name="Liu Y."/>
            <person name="Huang P."/>
            <person name="Ma Y."/>
            <person name="Qing Z."/>
            <person name="Tang Q."/>
            <person name="Cao H."/>
            <person name="Cheng P."/>
            <person name="Zheng Y."/>
            <person name="Yuan Z."/>
            <person name="Zhou Y."/>
            <person name="Liu J."/>
            <person name="Tang Z."/>
            <person name="Zhuo Y."/>
            <person name="Zhang Y."/>
            <person name="Yu L."/>
            <person name="Huang J."/>
            <person name="Yang P."/>
            <person name="Peng Q."/>
            <person name="Zhang J."/>
            <person name="Jiang W."/>
            <person name="Zhang Z."/>
            <person name="Lin K."/>
            <person name="Ro D.K."/>
            <person name="Chen X."/>
            <person name="Xiong X."/>
            <person name="Shang Y."/>
            <person name="Huang S."/>
            <person name="Zeng J."/>
        </authorList>
    </citation>
    <scope>NUCLEOTIDE SEQUENCE [LARGE SCALE GENOMIC DNA]</scope>
    <source>
        <strain evidence="3">cv. BLH2017</strain>
        <tissue evidence="2">Root</tissue>
    </source>
</reference>
<dbReference type="PANTHER" id="PTHR33737:SF2">
    <property type="entry name" value="OS12G0102700 PROTEIN"/>
    <property type="match status" value="1"/>
</dbReference>
<organism evidence="2 3">
    <name type="scientific">Macleaya cordata</name>
    <name type="common">Five-seeded plume-poppy</name>
    <name type="synonym">Bocconia cordata</name>
    <dbReference type="NCBI Taxonomy" id="56857"/>
    <lineage>
        <taxon>Eukaryota</taxon>
        <taxon>Viridiplantae</taxon>
        <taxon>Streptophyta</taxon>
        <taxon>Embryophyta</taxon>
        <taxon>Tracheophyta</taxon>
        <taxon>Spermatophyta</taxon>
        <taxon>Magnoliopsida</taxon>
        <taxon>Ranunculales</taxon>
        <taxon>Papaveraceae</taxon>
        <taxon>Papaveroideae</taxon>
        <taxon>Macleaya</taxon>
    </lineage>
</organism>
<feature type="compositionally biased region" description="Polar residues" evidence="1">
    <location>
        <begin position="500"/>
        <end position="521"/>
    </location>
</feature>
<dbReference type="EMBL" id="MVGT01002043">
    <property type="protein sequence ID" value="OVA09920.1"/>
    <property type="molecule type" value="Genomic_DNA"/>
</dbReference>
<dbReference type="InterPro" id="IPR045882">
    <property type="entry name" value="GPT1/2"/>
</dbReference>
<feature type="compositionally biased region" description="Basic and acidic residues" evidence="1">
    <location>
        <begin position="25"/>
        <end position="35"/>
    </location>
</feature>
<evidence type="ECO:0000313" key="2">
    <source>
        <dbReference type="EMBL" id="OVA09920.1"/>
    </source>
</evidence>
<dbReference type="PANTHER" id="PTHR33737">
    <property type="entry name" value="OS05G0121800 PROTEIN"/>
    <property type="match status" value="1"/>
</dbReference>
<feature type="compositionally biased region" description="Basic and acidic residues" evidence="1">
    <location>
        <begin position="663"/>
        <end position="672"/>
    </location>
</feature>
<feature type="compositionally biased region" description="Polar residues" evidence="1">
    <location>
        <begin position="304"/>
        <end position="323"/>
    </location>
</feature>
<feature type="compositionally biased region" description="Basic and acidic residues" evidence="1">
    <location>
        <begin position="568"/>
        <end position="582"/>
    </location>
</feature>
<feature type="compositionally biased region" description="Low complexity" evidence="1">
    <location>
        <begin position="373"/>
        <end position="384"/>
    </location>
</feature>
<dbReference type="FunCoup" id="A0A200QHD6">
    <property type="interactions" value="712"/>
</dbReference>
<evidence type="ECO:0000313" key="3">
    <source>
        <dbReference type="Proteomes" id="UP000195402"/>
    </source>
</evidence>
<dbReference type="STRING" id="56857.A0A200QHD6"/>
<feature type="compositionally biased region" description="Low complexity" evidence="1">
    <location>
        <begin position="353"/>
        <end position="365"/>
    </location>
</feature>
<protein>
    <submittedName>
        <fullName evidence="2">Uncharacterized protein</fullName>
    </submittedName>
</protein>
<keyword evidence="3" id="KW-1185">Reference proteome</keyword>
<feature type="compositionally biased region" description="Polar residues" evidence="1">
    <location>
        <begin position="673"/>
        <end position="686"/>
    </location>
</feature>
<dbReference type="Proteomes" id="UP000195402">
    <property type="component" value="Unassembled WGS sequence"/>
</dbReference>
<proteinExistence type="predicted"/>
<sequence>MAGFSENQIEDDCFDLFVVGDAKEREDTEDLHGQMDQEPVMSEPLETERPRKNGKCNLRKSVLDPEELSIITNGLKKASPCPLPGIQEDMRRSAESNSTFTSTLESDSLTLESLEVDLFEDIRASIQRSSKASNVAFSNSKTVSGAGLENLHCNCRYKAISVLVPGKRSKEADISSHLYMSLEPAARSGEPNPSSLKPPKILGRANPISSTPTKRTANRVKIDGKAASVAGRGEHFVPSKKTGLVRSSVTSRPTLSKSSLGSSPSATKMKPTASCSSFSTSGSTSSDSTGKSPLKSLRNKTDSRNVTPVSGSTLKNPPRISSKSRTEPENSRLTAYLLSIPKPKLSSNISPASSIDGWSSESSSSTATLNQWSNGSKSNIGINSPRRGSANVGINSPRRGSASVGIDSPHRASTNVGIDSPRIGSSLRRDSHASQVSGAENPPHDDQPSVNLSVKKASMGSAPLSHPASANGSRTFKPSGLRMPSPKIGFFDAEKSLVHTPTGNLQSRSGARSGLSKTGPGTVTPKEEAIKTKASKLQPARPLRGTGSIKLDSQEAGAVHSASSKKPASHEQLQDSCTDSRKLPGASMTRTKCPAIASEVQNDSTSGTSKEKHCETREICELPNTDTAVQDTVSNADMGSEYAFKNNLGIESATVITSCKEDGPQISKERSDCQSGNIIPSENPVNDQEHLENNLHSLHKSYEKENYSCFDDQVDSLSRHVAAVDLNMDIVTEVPVKKCSSPSQFDVSNIDDHGDPKLSSSNSSTLLVHGQEDVQKISSKPNPLCLSPNTMEILSKTRIPLADNVSFCNKSESFGSESESTIEIIPSTVTLPECIQKENS</sequence>
<feature type="region of interest" description="Disordered" evidence="1">
    <location>
        <begin position="742"/>
        <end position="763"/>
    </location>
</feature>